<dbReference type="PANTHER" id="PTHR44591:SF3">
    <property type="entry name" value="RESPONSE REGULATORY DOMAIN-CONTAINING PROTEIN"/>
    <property type="match status" value="1"/>
</dbReference>
<dbReference type="SMART" id="SM00448">
    <property type="entry name" value="REC"/>
    <property type="match status" value="1"/>
</dbReference>
<protein>
    <recommendedName>
        <fullName evidence="3">Response regulatory domain-containing protein</fullName>
    </recommendedName>
</protein>
<evidence type="ECO:0000256" key="2">
    <source>
        <dbReference type="PROSITE-ProRule" id="PRU00169"/>
    </source>
</evidence>
<dbReference type="SUPFAM" id="SSF52172">
    <property type="entry name" value="CheY-like"/>
    <property type="match status" value="1"/>
</dbReference>
<dbReference type="GO" id="GO:0000160">
    <property type="term" value="P:phosphorelay signal transduction system"/>
    <property type="evidence" value="ECO:0007669"/>
    <property type="project" value="InterPro"/>
</dbReference>
<dbReference type="InterPro" id="IPR050595">
    <property type="entry name" value="Bact_response_regulator"/>
</dbReference>
<comment type="caution">
    <text evidence="4">The sequence shown here is derived from an EMBL/GenBank/DDBJ whole genome shotgun (WGS) entry which is preliminary data.</text>
</comment>
<evidence type="ECO:0000259" key="3">
    <source>
        <dbReference type="PROSITE" id="PS50110"/>
    </source>
</evidence>
<evidence type="ECO:0000256" key="1">
    <source>
        <dbReference type="ARBA" id="ARBA00022553"/>
    </source>
</evidence>
<sequence>MTKVLIVEDEDIVARMYEKALKFNNFEVEVAIGGNEGLEKVKSFKPDLVLLDIMMPEPDGMEVLEKIKSDPETSGLPIVMLTNLSGKHDAEHALSKGAIEYWVKSSVDIKDLGGMINNIVNEKHPENQSN</sequence>
<reference evidence="4 5" key="1">
    <citation type="journal article" date="2016" name="Nat. Commun.">
        <title>Thousands of microbial genomes shed light on interconnected biogeochemical processes in an aquifer system.</title>
        <authorList>
            <person name="Anantharaman K."/>
            <person name="Brown C.T."/>
            <person name="Hug L.A."/>
            <person name="Sharon I."/>
            <person name="Castelle C.J."/>
            <person name="Probst A.J."/>
            <person name="Thomas B.C."/>
            <person name="Singh A."/>
            <person name="Wilkins M.J."/>
            <person name="Karaoz U."/>
            <person name="Brodie E.L."/>
            <person name="Williams K.H."/>
            <person name="Hubbard S.S."/>
            <person name="Banfield J.F."/>
        </authorList>
    </citation>
    <scope>NUCLEOTIDE SEQUENCE [LARGE SCALE GENOMIC DNA]</scope>
</reference>
<dbReference type="Pfam" id="PF00072">
    <property type="entry name" value="Response_reg"/>
    <property type="match status" value="1"/>
</dbReference>
<dbReference type="EMBL" id="MGFS01000002">
    <property type="protein sequence ID" value="OGM12198.1"/>
    <property type="molecule type" value="Genomic_DNA"/>
</dbReference>
<evidence type="ECO:0000313" key="4">
    <source>
        <dbReference type="EMBL" id="OGM12198.1"/>
    </source>
</evidence>
<feature type="domain" description="Response regulatory" evidence="3">
    <location>
        <begin position="3"/>
        <end position="119"/>
    </location>
</feature>
<dbReference type="CDD" id="cd17574">
    <property type="entry name" value="REC_OmpR"/>
    <property type="match status" value="1"/>
</dbReference>
<keyword evidence="1 2" id="KW-0597">Phosphoprotein</keyword>
<dbReference type="Proteomes" id="UP000177053">
    <property type="component" value="Unassembled WGS sequence"/>
</dbReference>
<dbReference type="AlphaFoldDB" id="A0A1F7XCS3"/>
<name>A0A1F7XCS3_9BACT</name>
<gene>
    <name evidence="4" type="ORF">A2Z22_05215</name>
</gene>
<dbReference type="Gene3D" id="3.40.50.2300">
    <property type="match status" value="1"/>
</dbReference>
<accession>A0A1F7XCS3</accession>
<organism evidence="4 5">
    <name type="scientific">Candidatus Woesebacteria bacterium RBG_16_34_12</name>
    <dbReference type="NCBI Taxonomy" id="1802480"/>
    <lineage>
        <taxon>Bacteria</taxon>
        <taxon>Candidatus Woeseibacteriota</taxon>
    </lineage>
</organism>
<dbReference type="InterPro" id="IPR011006">
    <property type="entry name" value="CheY-like_superfamily"/>
</dbReference>
<dbReference type="PANTHER" id="PTHR44591">
    <property type="entry name" value="STRESS RESPONSE REGULATOR PROTEIN 1"/>
    <property type="match status" value="1"/>
</dbReference>
<evidence type="ECO:0000313" key="5">
    <source>
        <dbReference type="Proteomes" id="UP000177053"/>
    </source>
</evidence>
<dbReference type="PROSITE" id="PS50110">
    <property type="entry name" value="RESPONSE_REGULATORY"/>
    <property type="match status" value="1"/>
</dbReference>
<proteinExistence type="predicted"/>
<feature type="modified residue" description="4-aspartylphosphate" evidence="2">
    <location>
        <position position="52"/>
    </location>
</feature>
<dbReference type="InterPro" id="IPR001789">
    <property type="entry name" value="Sig_transdc_resp-reg_receiver"/>
</dbReference>